<name>A0A135I5X1_9GAMM</name>
<gene>
    <name evidence="1" type="ORF">ATN88_16370</name>
</gene>
<dbReference type="Proteomes" id="UP000070529">
    <property type="component" value="Unassembled WGS sequence"/>
</dbReference>
<keyword evidence="2" id="KW-1185">Reference proteome</keyword>
<dbReference type="AlphaFoldDB" id="A0A135I5X1"/>
<protein>
    <recommendedName>
        <fullName evidence="3">Lipoprotein</fullName>
    </recommendedName>
</protein>
<dbReference type="PROSITE" id="PS51257">
    <property type="entry name" value="PROKAR_LIPOPROTEIN"/>
    <property type="match status" value="1"/>
</dbReference>
<dbReference type="EMBL" id="LNTY01000049">
    <property type="protein sequence ID" value="KXF80843.1"/>
    <property type="molecule type" value="Genomic_DNA"/>
</dbReference>
<evidence type="ECO:0008006" key="3">
    <source>
        <dbReference type="Google" id="ProtNLM"/>
    </source>
</evidence>
<dbReference type="RefSeq" id="WP_067418856.1">
    <property type="nucleotide sequence ID" value="NZ_LNTY01000049.1"/>
</dbReference>
<proteinExistence type="predicted"/>
<reference evidence="1 2" key="1">
    <citation type="submission" date="2015-11" db="EMBL/GenBank/DDBJ databases">
        <title>Genomic Taxonomy of the Vibrionaceae.</title>
        <authorList>
            <person name="Gomez-Gil B."/>
            <person name="Enciso-Ibarra J."/>
        </authorList>
    </citation>
    <scope>NUCLEOTIDE SEQUENCE [LARGE SCALE GENOMIC DNA]</scope>
    <source>
        <strain evidence="1 2">CAIM 912</strain>
    </source>
</reference>
<organism evidence="1 2">
    <name type="scientific">Enterovibrio coralii</name>
    <dbReference type="NCBI Taxonomy" id="294935"/>
    <lineage>
        <taxon>Bacteria</taxon>
        <taxon>Pseudomonadati</taxon>
        <taxon>Pseudomonadota</taxon>
        <taxon>Gammaproteobacteria</taxon>
        <taxon>Vibrionales</taxon>
        <taxon>Vibrionaceae</taxon>
        <taxon>Enterovibrio</taxon>
    </lineage>
</organism>
<accession>A0A135I5X1</accession>
<dbReference type="OrthoDB" id="5917631at2"/>
<evidence type="ECO:0000313" key="1">
    <source>
        <dbReference type="EMBL" id="KXF80843.1"/>
    </source>
</evidence>
<comment type="caution">
    <text evidence="1">The sequence shown here is derived from an EMBL/GenBank/DDBJ whole genome shotgun (WGS) entry which is preliminary data.</text>
</comment>
<evidence type="ECO:0000313" key="2">
    <source>
        <dbReference type="Proteomes" id="UP000070529"/>
    </source>
</evidence>
<sequence length="189" mass="20619">MNATRSIFGALSVALMSACTIQTDPAKPLLIYTAKQAVKLSYCDDLANTAYQIAEEKRGGATKQSLFTAITNDSSAEIKAALVDDIYRSDLESSWAYATNVFSECATKVADIPSDNIEVASLCAQKSLVALGAGEMFQRNEAKVDAYTAFAPYKSVRPFVVVDKVYEERLNSQQASDWAWDYCMSTVSD</sequence>